<comment type="subcellular location">
    <subcellularLocation>
        <location evidence="1">Membrane</location>
        <topology evidence="1">Multi-pass membrane protein</topology>
    </subcellularLocation>
</comment>
<keyword evidence="4 5" id="KW-0472">Membrane</keyword>
<evidence type="ECO:0000256" key="5">
    <source>
        <dbReference type="SAM" id="Phobius"/>
    </source>
</evidence>
<proteinExistence type="predicted"/>
<dbReference type="GO" id="GO:0016020">
    <property type="term" value="C:membrane"/>
    <property type="evidence" value="ECO:0007669"/>
    <property type="project" value="UniProtKB-SubCell"/>
</dbReference>
<feature type="transmembrane region" description="Helical" evidence="5">
    <location>
        <begin position="12"/>
        <end position="30"/>
    </location>
</feature>
<keyword evidence="3 5" id="KW-1133">Transmembrane helix</keyword>
<feature type="non-terminal residue" evidence="7">
    <location>
        <position position="1"/>
    </location>
</feature>
<keyword evidence="8" id="KW-1185">Reference proteome</keyword>
<protein>
    <recommendedName>
        <fullName evidence="6">ABC-2 type transporter transmembrane domain-containing protein</fullName>
    </recommendedName>
</protein>
<evidence type="ECO:0000259" key="6">
    <source>
        <dbReference type="Pfam" id="PF01061"/>
    </source>
</evidence>
<gene>
    <name evidence="7" type="ORF">B0T25DRAFT_450996</name>
</gene>
<dbReference type="GO" id="GO:0140359">
    <property type="term" value="F:ABC-type transporter activity"/>
    <property type="evidence" value="ECO:0007669"/>
    <property type="project" value="InterPro"/>
</dbReference>
<reference evidence="7" key="1">
    <citation type="journal article" date="2023" name="Mol. Phylogenet. Evol.">
        <title>Genome-scale phylogeny and comparative genomics of the fungal order Sordariales.</title>
        <authorList>
            <person name="Hensen N."/>
            <person name="Bonometti L."/>
            <person name="Westerberg I."/>
            <person name="Brannstrom I.O."/>
            <person name="Guillou S."/>
            <person name="Cros-Aarteil S."/>
            <person name="Calhoun S."/>
            <person name="Haridas S."/>
            <person name="Kuo A."/>
            <person name="Mondo S."/>
            <person name="Pangilinan J."/>
            <person name="Riley R."/>
            <person name="LaButti K."/>
            <person name="Andreopoulos B."/>
            <person name="Lipzen A."/>
            <person name="Chen C."/>
            <person name="Yan M."/>
            <person name="Daum C."/>
            <person name="Ng V."/>
            <person name="Clum A."/>
            <person name="Steindorff A."/>
            <person name="Ohm R.A."/>
            <person name="Martin F."/>
            <person name="Silar P."/>
            <person name="Natvig D.O."/>
            <person name="Lalanne C."/>
            <person name="Gautier V."/>
            <person name="Ament-Velasquez S.L."/>
            <person name="Kruys A."/>
            <person name="Hutchinson M.I."/>
            <person name="Powell A.J."/>
            <person name="Barry K."/>
            <person name="Miller A.N."/>
            <person name="Grigoriev I.V."/>
            <person name="Debuchy R."/>
            <person name="Gladieux P."/>
            <person name="Hiltunen Thoren M."/>
            <person name="Johannesson H."/>
        </authorList>
    </citation>
    <scope>NUCLEOTIDE SEQUENCE</scope>
    <source>
        <strain evidence="7">CBS 955.72</strain>
    </source>
</reference>
<evidence type="ECO:0000313" key="8">
    <source>
        <dbReference type="Proteomes" id="UP001275084"/>
    </source>
</evidence>
<evidence type="ECO:0000313" key="7">
    <source>
        <dbReference type="EMBL" id="KAK3356604.1"/>
    </source>
</evidence>
<sequence>LTIAVLPDAQSTAGLVILFTMMSTIFSGVLQSRIALPGFWIFMYRASPFTYWISVIVSTLMHGRAIECSLAEMLPFNPSLGRTCGQYLALVLET</sequence>
<evidence type="ECO:0000256" key="4">
    <source>
        <dbReference type="ARBA" id="ARBA00023136"/>
    </source>
</evidence>
<dbReference type="Pfam" id="PF01061">
    <property type="entry name" value="ABC2_membrane"/>
    <property type="match status" value="1"/>
</dbReference>
<name>A0AAJ0HKT6_9PEZI</name>
<dbReference type="InterPro" id="IPR013525">
    <property type="entry name" value="ABC2_TM"/>
</dbReference>
<comment type="caution">
    <text evidence="7">The sequence shown here is derived from an EMBL/GenBank/DDBJ whole genome shotgun (WGS) entry which is preliminary data.</text>
</comment>
<dbReference type="AlphaFoldDB" id="A0AAJ0HKT6"/>
<keyword evidence="2 5" id="KW-0812">Transmembrane</keyword>
<evidence type="ECO:0000256" key="2">
    <source>
        <dbReference type="ARBA" id="ARBA00022692"/>
    </source>
</evidence>
<reference evidence="7" key="2">
    <citation type="submission" date="2023-06" db="EMBL/GenBank/DDBJ databases">
        <authorList>
            <consortium name="Lawrence Berkeley National Laboratory"/>
            <person name="Haridas S."/>
            <person name="Hensen N."/>
            <person name="Bonometti L."/>
            <person name="Westerberg I."/>
            <person name="Brannstrom I.O."/>
            <person name="Guillou S."/>
            <person name="Cros-Aarteil S."/>
            <person name="Calhoun S."/>
            <person name="Kuo A."/>
            <person name="Mondo S."/>
            <person name="Pangilinan J."/>
            <person name="Riley R."/>
            <person name="Labutti K."/>
            <person name="Andreopoulos B."/>
            <person name="Lipzen A."/>
            <person name="Chen C."/>
            <person name="Yanf M."/>
            <person name="Daum C."/>
            <person name="Ng V."/>
            <person name="Clum A."/>
            <person name="Steindorff A."/>
            <person name="Ohm R."/>
            <person name="Martin F."/>
            <person name="Silar P."/>
            <person name="Natvig D."/>
            <person name="Lalanne C."/>
            <person name="Gautier V."/>
            <person name="Ament-Velasquez S.L."/>
            <person name="Kruys A."/>
            <person name="Hutchinson M.I."/>
            <person name="Powell A.J."/>
            <person name="Barry K."/>
            <person name="Miller A.N."/>
            <person name="Grigoriev I.V."/>
            <person name="Debuchy R."/>
            <person name="Gladieux P."/>
            <person name="Thoren M.H."/>
            <person name="Johannesson H."/>
        </authorList>
    </citation>
    <scope>NUCLEOTIDE SEQUENCE</scope>
    <source>
        <strain evidence="7">CBS 955.72</strain>
    </source>
</reference>
<evidence type="ECO:0000256" key="1">
    <source>
        <dbReference type="ARBA" id="ARBA00004141"/>
    </source>
</evidence>
<evidence type="ECO:0000256" key="3">
    <source>
        <dbReference type="ARBA" id="ARBA00022989"/>
    </source>
</evidence>
<accession>A0AAJ0HKT6</accession>
<feature type="domain" description="ABC-2 type transporter transmembrane" evidence="6">
    <location>
        <begin position="3"/>
        <end position="60"/>
    </location>
</feature>
<dbReference type="Proteomes" id="UP001275084">
    <property type="component" value="Unassembled WGS sequence"/>
</dbReference>
<organism evidence="7 8">
    <name type="scientific">Lasiosphaeria hispida</name>
    <dbReference type="NCBI Taxonomy" id="260671"/>
    <lineage>
        <taxon>Eukaryota</taxon>
        <taxon>Fungi</taxon>
        <taxon>Dikarya</taxon>
        <taxon>Ascomycota</taxon>
        <taxon>Pezizomycotina</taxon>
        <taxon>Sordariomycetes</taxon>
        <taxon>Sordariomycetidae</taxon>
        <taxon>Sordariales</taxon>
        <taxon>Lasiosphaeriaceae</taxon>
        <taxon>Lasiosphaeria</taxon>
    </lineage>
</organism>
<dbReference type="EMBL" id="JAUIQD010000003">
    <property type="protein sequence ID" value="KAK3356604.1"/>
    <property type="molecule type" value="Genomic_DNA"/>
</dbReference>